<evidence type="ECO:0000313" key="2">
    <source>
        <dbReference type="Proteomes" id="UP000504637"/>
    </source>
</evidence>
<evidence type="ECO:0000256" key="1">
    <source>
        <dbReference type="SAM" id="MobiDB-lite"/>
    </source>
</evidence>
<dbReference type="RefSeq" id="XP_033459116.1">
    <property type="nucleotide sequence ID" value="XM_033604962.1"/>
</dbReference>
<accession>A0A6J3M230</accession>
<feature type="region of interest" description="Disordered" evidence="1">
    <location>
        <begin position="65"/>
        <end position="95"/>
    </location>
</feature>
<keyword evidence="2" id="KW-1185">Reference proteome</keyword>
<dbReference type="Proteomes" id="UP000504637">
    <property type="component" value="Unplaced"/>
</dbReference>
<feature type="compositionally biased region" description="Basic residues" evidence="1">
    <location>
        <begin position="21"/>
        <end position="31"/>
    </location>
</feature>
<evidence type="ECO:0000313" key="3">
    <source>
        <dbReference type="RefSeq" id="XP_033459116.1"/>
    </source>
</evidence>
<sequence length="212" mass="23862">MTTTAHRFNHISPSISHLTIRRRLSHHRRNPLCRSPRDHSQRHPQRQSVRLRRLRDRDRLERIGVVRRGGGHAHGREDQRSHRNRRQWRGGDHGRGRDAGGTVLDGYCWVVGTSLLKCPCTWQEDIAAVRWYLFVLDRTRAGGWSCEGFCLGCWRPGLAWKEDANGCVESWDCDGDAKIDEVGDASGRCGGGTRACSCGGGDNRGGKSGLRQ</sequence>
<organism evidence="3">
    <name type="scientific">Dissoconium aciculare CBS 342.82</name>
    <dbReference type="NCBI Taxonomy" id="1314786"/>
    <lineage>
        <taxon>Eukaryota</taxon>
        <taxon>Fungi</taxon>
        <taxon>Dikarya</taxon>
        <taxon>Ascomycota</taxon>
        <taxon>Pezizomycotina</taxon>
        <taxon>Dothideomycetes</taxon>
        <taxon>Dothideomycetidae</taxon>
        <taxon>Mycosphaerellales</taxon>
        <taxon>Dissoconiaceae</taxon>
        <taxon>Dissoconium</taxon>
    </lineage>
</organism>
<reference evidence="3" key="1">
    <citation type="submission" date="2020-01" db="EMBL/GenBank/DDBJ databases">
        <authorList>
            <consortium name="DOE Joint Genome Institute"/>
            <person name="Haridas S."/>
            <person name="Albert R."/>
            <person name="Binder M."/>
            <person name="Bloem J."/>
            <person name="Labutti K."/>
            <person name="Salamov A."/>
            <person name="Andreopoulos B."/>
            <person name="Baker S.E."/>
            <person name="Barry K."/>
            <person name="Bills G."/>
            <person name="Bluhm B.H."/>
            <person name="Cannon C."/>
            <person name="Castanera R."/>
            <person name="Culley D.E."/>
            <person name="Daum C."/>
            <person name="Ezra D."/>
            <person name="Gonzalez J.B."/>
            <person name="Henrissat B."/>
            <person name="Kuo A."/>
            <person name="Liang C."/>
            <person name="Lipzen A."/>
            <person name="Lutzoni F."/>
            <person name="Magnuson J."/>
            <person name="Mondo S."/>
            <person name="Nolan M."/>
            <person name="Ohm R."/>
            <person name="Pangilinan J."/>
            <person name="Park H.-J."/>
            <person name="Ramirez L."/>
            <person name="Alfaro M."/>
            <person name="Sun H."/>
            <person name="Tritt A."/>
            <person name="Yoshinaga Y."/>
            <person name="Zwiers L.-H."/>
            <person name="Turgeon B.G."/>
            <person name="Goodwin S.B."/>
            <person name="Spatafora J.W."/>
            <person name="Crous P.W."/>
            <person name="Grigoriev I.V."/>
        </authorList>
    </citation>
    <scope>NUCLEOTIDE SEQUENCE</scope>
    <source>
        <strain evidence="3">CBS 342.82</strain>
    </source>
</reference>
<reference evidence="3" key="2">
    <citation type="submission" date="2020-04" db="EMBL/GenBank/DDBJ databases">
        <authorList>
            <consortium name="NCBI Genome Project"/>
        </authorList>
    </citation>
    <scope>NUCLEOTIDE SEQUENCE</scope>
    <source>
        <strain evidence="3">CBS 342.82</strain>
    </source>
</reference>
<feature type="region of interest" description="Disordered" evidence="1">
    <location>
        <begin position="21"/>
        <end position="50"/>
    </location>
</feature>
<dbReference type="GeneID" id="54362762"/>
<gene>
    <name evidence="3" type="ORF">K489DRAFT_380814</name>
</gene>
<protein>
    <submittedName>
        <fullName evidence="3">Uncharacterized protein</fullName>
    </submittedName>
</protein>
<reference evidence="3" key="3">
    <citation type="submission" date="2025-08" db="UniProtKB">
        <authorList>
            <consortium name="RefSeq"/>
        </authorList>
    </citation>
    <scope>IDENTIFICATION</scope>
    <source>
        <strain evidence="3">CBS 342.82</strain>
    </source>
</reference>
<name>A0A6J3M230_9PEZI</name>
<proteinExistence type="predicted"/>
<dbReference type="AlphaFoldDB" id="A0A6J3M230"/>